<reference evidence="1 2" key="1">
    <citation type="submission" date="2024-09" db="EMBL/GenBank/DDBJ databases">
        <title>Chromosome-scale assembly of Riccia sorocarpa.</title>
        <authorList>
            <person name="Paukszto L."/>
        </authorList>
    </citation>
    <scope>NUCLEOTIDE SEQUENCE [LARGE SCALE GENOMIC DNA]</scope>
    <source>
        <strain evidence="1">LP-2024</strain>
        <tissue evidence="1">Aerial parts of the thallus</tissue>
    </source>
</reference>
<dbReference type="Proteomes" id="UP001633002">
    <property type="component" value="Unassembled WGS sequence"/>
</dbReference>
<organism evidence="1 2">
    <name type="scientific">Riccia sorocarpa</name>
    <dbReference type="NCBI Taxonomy" id="122646"/>
    <lineage>
        <taxon>Eukaryota</taxon>
        <taxon>Viridiplantae</taxon>
        <taxon>Streptophyta</taxon>
        <taxon>Embryophyta</taxon>
        <taxon>Marchantiophyta</taxon>
        <taxon>Marchantiopsida</taxon>
        <taxon>Marchantiidae</taxon>
        <taxon>Marchantiales</taxon>
        <taxon>Ricciaceae</taxon>
        <taxon>Riccia</taxon>
    </lineage>
</organism>
<comment type="caution">
    <text evidence="1">The sequence shown here is derived from an EMBL/GenBank/DDBJ whole genome shotgun (WGS) entry which is preliminary data.</text>
</comment>
<sequence>MKLAIIGAQNYVVQVPMPLYLLEELWKNSLTASLQLLSNRLEAPPFSNASPPDRLQLSPRSALEKRLLVLTKLHLLLAARTGGRRLSIMVIGEISVPSPRTRCGEWHAVRELQNEEQYHHGHHECDGYQDPETQMLASSRLLEPSVGPLKLESQARSFLRFFNEGSLAWDAQESLLVMVKEDFGCFSYAL</sequence>
<dbReference type="AlphaFoldDB" id="A0ABD3GJ06"/>
<protein>
    <submittedName>
        <fullName evidence="1">Uncharacterized protein</fullName>
    </submittedName>
</protein>
<keyword evidence="2" id="KW-1185">Reference proteome</keyword>
<dbReference type="EMBL" id="JBJQOH010000007">
    <property type="protein sequence ID" value="KAL3677891.1"/>
    <property type="molecule type" value="Genomic_DNA"/>
</dbReference>
<name>A0ABD3GJ06_9MARC</name>
<proteinExistence type="predicted"/>
<gene>
    <name evidence="1" type="ORF">R1sor_020847</name>
</gene>
<evidence type="ECO:0000313" key="2">
    <source>
        <dbReference type="Proteomes" id="UP001633002"/>
    </source>
</evidence>
<accession>A0ABD3GJ06</accession>
<evidence type="ECO:0000313" key="1">
    <source>
        <dbReference type="EMBL" id="KAL3677891.1"/>
    </source>
</evidence>